<dbReference type="Proteomes" id="UP000001194">
    <property type="component" value="Unassembled WGS sequence"/>
</dbReference>
<dbReference type="RefSeq" id="XP_001885755.1">
    <property type="nucleotide sequence ID" value="XM_001885720.1"/>
</dbReference>
<dbReference type="GeneID" id="6081387"/>
<keyword evidence="2" id="KW-1185">Reference proteome</keyword>
<accession>B0DP08</accession>
<dbReference type="KEGG" id="lbc:LACBIDRAFT_331280"/>
<dbReference type="InParanoid" id="B0DP08"/>
<reference evidence="1 2" key="1">
    <citation type="journal article" date="2008" name="Nature">
        <title>The genome of Laccaria bicolor provides insights into mycorrhizal symbiosis.</title>
        <authorList>
            <person name="Martin F."/>
            <person name="Aerts A."/>
            <person name="Ahren D."/>
            <person name="Brun A."/>
            <person name="Danchin E.G.J."/>
            <person name="Duchaussoy F."/>
            <person name="Gibon J."/>
            <person name="Kohler A."/>
            <person name="Lindquist E."/>
            <person name="Pereda V."/>
            <person name="Salamov A."/>
            <person name="Shapiro H.J."/>
            <person name="Wuyts J."/>
            <person name="Blaudez D."/>
            <person name="Buee M."/>
            <person name="Brokstein P."/>
            <person name="Canbaeck B."/>
            <person name="Cohen D."/>
            <person name="Courty P.E."/>
            <person name="Coutinho P.M."/>
            <person name="Delaruelle C."/>
            <person name="Detter J.C."/>
            <person name="Deveau A."/>
            <person name="DiFazio S."/>
            <person name="Duplessis S."/>
            <person name="Fraissinet-Tachet L."/>
            <person name="Lucic E."/>
            <person name="Frey-Klett P."/>
            <person name="Fourrey C."/>
            <person name="Feussner I."/>
            <person name="Gay G."/>
            <person name="Grimwood J."/>
            <person name="Hoegger P.J."/>
            <person name="Jain P."/>
            <person name="Kilaru S."/>
            <person name="Labbe J."/>
            <person name="Lin Y.C."/>
            <person name="Legue V."/>
            <person name="Le Tacon F."/>
            <person name="Marmeisse R."/>
            <person name="Melayah D."/>
            <person name="Montanini B."/>
            <person name="Muratet M."/>
            <person name="Nehls U."/>
            <person name="Niculita-Hirzel H."/>
            <person name="Oudot-Le Secq M.P."/>
            <person name="Peter M."/>
            <person name="Quesneville H."/>
            <person name="Rajashekar B."/>
            <person name="Reich M."/>
            <person name="Rouhier N."/>
            <person name="Schmutz J."/>
            <person name="Yin T."/>
            <person name="Chalot M."/>
            <person name="Henrissat B."/>
            <person name="Kuees U."/>
            <person name="Lucas S."/>
            <person name="Van de Peer Y."/>
            <person name="Podila G.K."/>
            <person name="Polle A."/>
            <person name="Pukkila P.J."/>
            <person name="Richardson P.M."/>
            <person name="Rouze P."/>
            <person name="Sanders I.R."/>
            <person name="Stajich J.E."/>
            <person name="Tunlid A."/>
            <person name="Tuskan G."/>
            <person name="Grigoriev I.V."/>
        </authorList>
    </citation>
    <scope>NUCLEOTIDE SEQUENCE [LARGE SCALE GENOMIC DNA]</scope>
    <source>
        <strain evidence="2">S238N-H82 / ATCC MYA-4686</strain>
    </source>
</reference>
<proteinExistence type="predicted"/>
<sequence>MATITNSVDTIHYAIVHSIVLQNRLIQLKEMERNNSEATDDSSFTSALTTPVDQDVPINVYQGIHEALARDRNGLAAKARISHRYRSNWREPNIDPKVAPSSVLTDDHEPRYPDFVLHAVAMSAIRVLFFLPWCVAAGATFLRFPHHLEFIIFETGYLEPSKGIYRFAHFAESGMQYSMTFLASLLLFIYEYPNLGTVITGGLLAPFFQAWQDFEVDQNLPLGHDDRQMIYILATSSWLTGDSVGIQKVEDQYYLSSATLENREFDVFVEKDSDEE</sequence>
<dbReference type="HOGENOM" id="CLU_063081_0_0_1"/>
<evidence type="ECO:0000313" key="2">
    <source>
        <dbReference type="Proteomes" id="UP000001194"/>
    </source>
</evidence>
<name>B0DP08_LACBS</name>
<gene>
    <name evidence="1" type="ORF">LACBIDRAFT_331280</name>
</gene>
<dbReference type="AlphaFoldDB" id="B0DP08"/>
<organism evidence="2">
    <name type="scientific">Laccaria bicolor (strain S238N-H82 / ATCC MYA-4686)</name>
    <name type="common">Bicoloured deceiver</name>
    <name type="synonym">Laccaria laccata var. bicolor</name>
    <dbReference type="NCBI Taxonomy" id="486041"/>
    <lineage>
        <taxon>Eukaryota</taxon>
        <taxon>Fungi</taxon>
        <taxon>Dikarya</taxon>
        <taxon>Basidiomycota</taxon>
        <taxon>Agaricomycotina</taxon>
        <taxon>Agaricomycetes</taxon>
        <taxon>Agaricomycetidae</taxon>
        <taxon>Agaricales</taxon>
        <taxon>Agaricineae</taxon>
        <taxon>Hydnangiaceae</taxon>
        <taxon>Laccaria</taxon>
    </lineage>
</organism>
<protein>
    <submittedName>
        <fullName evidence="1">Predicted protein</fullName>
    </submittedName>
</protein>
<dbReference type="OrthoDB" id="2752889at2759"/>
<dbReference type="EMBL" id="DS547123">
    <property type="protein sequence ID" value="EDR03607.1"/>
    <property type="molecule type" value="Genomic_DNA"/>
</dbReference>
<evidence type="ECO:0000313" key="1">
    <source>
        <dbReference type="EMBL" id="EDR03607.1"/>
    </source>
</evidence>